<keyword evidence="5" id="KW-0460">Magnesium</keyword>
<protein>
    <recommendedName>
        <fullName evidence="10">Beta-phosphoglucomutase</fullName>
        <ecNumber evidence="9">5.4.2.6</ecNumber>
    </recommendedName>
</protein>
<keyword evidence="4" id="KW-0479">Metal-binding</keyword>
<dbReference type="NCBIfam" id="TIGR01509">
    <property type="entry name" value="HAD-SF-IA-v3"/>
    <property type="match status" value="1"/>
</dbReference>
<accession>A0A0P8C3V5</accession>
<dbReference type="PATRIC" id="fig|1666911.3.peg.4954"/>
<keyword evidence="3" id="KW-0597">Phosphoprotein</keyword>
<comment type="cofactor">
    <cofactor evidence="1">
        <name>Mg(2+)</name>
        <dbReference type="ChEBI" id="CHEBI:18420"/>
    </cofactor>
</comment>
<comment type="similarity">
    <text evidence="2">Belongs to the HAD-like hydrolase superfamily. CbbY/CbbZ/Gph/YieH family.</text>
</comment>
<dbReference type="InterPro" id="IPR023198">
    <property type="entry name" value="PGP-like_dom2"/>
</dbReference>
<dbReference type="InterPro" id="IPR023214">
    <property type="entry name" value="HAD_sf"/>
</dbReference>
<dbReference type="GO" id="GO:0046872">
    <property type="term" value="F:metal ion binding"/>
    <property type="evidence" value="ECO:0007669"/>
    <property type="project" value="UniProtKB-KW"/>
</dbReference>
<evidence type="ECO:0000256" key="1">
    <source>
        <dbReference type="ARBA" id="ARBA00001946"/>
    </source>
</evidence>
<organism evidence="11 12">
    <name type="scientific">Phormidesmis priestleyi Ana</name>
    <dbReference type="NCBI Taxonomy" id="1666911"/>
    <lineage>
        <taxon>Bacteria</taxon>
        <taxon>Bacillati</taxon>
        <taxon>Cyanobacteriota</taxon>
        <taxon>Cyanophyceae</taxon>
        <taxon>Leptolyngbyales</taxon>
        <taxon>Leptolyngbyaceae</taxon>
        <taxon>Phormidesmis</taxon>
    </lineage>
</organism>
<evidence type="ECO:0000256" key="6">
    <source>
        <dbReference type="ARBA" id="ARBA00023235"/>
    </source>
</evidence>
<dbReference type="EMBL" id="LJZR01000007">
    <property type="protein sequence ID" value="KPQ36233.1"/>
    <property type="molecule type" value="Genomic_DNA"/>
</dbReference>
<dbReference type="NCBIfam" id="TIGR02009">
    <property type="entry name" value="PGMB-YQAB-SF"/>
    <property type="match status" value="1"/>
</dbReference>
<dbReference type="Proteomes" id="UP000050465">
    <property type="component" value="Unassembled WGS sequence"/>
</dbReference>
<dbReference type="SFLD" id="SFLDG01129">
    <property type="entry name" value="C1.5:_HAD__Beta-PGM__Phosphata"/>
    <property type="match status" value="1"/>
</dbReference>
<evidence type="ECO:0000256" key="2">
    <source>
        <dbReference type="ARBA" id="ARBA00006171"/>
    </source>
</evidence>
<evidence type="ECO:0000256" key="8">
    <source>
        <dbReference type="ARBA" id="ARBA00044926"/>
    </source>
</evidence>
<dbReference type="EC" id="5.4.2.6" evidence="9"/>
<dbReference type="Gene3D" id="3.40.50.1000">
    <property type="entry name" value="HAD superfamily/HAD-like"/>
    <property type="match status" value="1"/>
</dbReference>
<dbReference type="InterPro" id="IPR051600">
    <property type="entry name" value="Beta-PGM-like"/>
</dbReference>
<dbReference type="Pfam" id="PF00702">
    <property type="entry name" value="Hydrolase"/>
    <property type="match status" value="1"/>
</dbReference>
<evidence type="ECO:0000256" key="5">
    <source>
        <dbReference type="ARBA" id="ARBA00022842"/>
    </source>
</evidence>
<proteinExistence type="inferred from homology"/>
<dbReference type="STRING" id="1666911.HLUCCA11_06790"/>
<comment type="caution">
    <text evidence="11">The sequence shown here is derived from an EMBL/GenBank/DDBJ whole genome shotgun (WGS) entry which is preliminary data.</text>
</comment>
<dbReference type="PANTHER" id="PTHR46193">
    <property type="entry name" value="6-PHOSPHOGLUCONATE PHOSPHATASE"/>
    <property type="match status" value="1"/>
</dbReference>
<evidence type="ECO:0000256" key="10">
    <source>
        <dbReference type="ARBA" id="ARBA00044991"/>
    </source>
</evidence>
<comment type="catalytic activity">
    <reaction evidence="8">
        <text>beta-D-glucose 1-phosphate = beta-D-glucose 6-phosphate</text>
        <dbReference type="Rhea" id="RHEA:20113"/>
        <dbReference type="ChEBI" id="CHEBI:57684"/>
        <dbReference type="ChEBI" id="CHEBI:58247"/>
        <dbReference type="EC" id="5.4.2.6"/>
    </reaction>
</comment>
<dbReference type="InterPro" id="IPR036412">
    <property type="entry name" value="HAD-like_sf"/>
</dbReference>
<evidence type="ECO:0000313" key="12">
    <source>
        <dbReference type="Proteomes" id="UP000050465"/>
    </source>
</evidence>
<gene>
    <name evidence="11" type="primary">pgmB</name>
    <name evidence="11" type="ORF">HLUCCA11_06790</name>
</gene>
<evidence type="ECO:0000313" key="11">
    <source>
        <dbReference type="EMBL" id="KPQ36233.1"/>
    </source>
</evidence>
<dbReference type="InterPro" id="IPR006439">
    <property type="entry name" value="HAD-SF_hydro_IA"/>
</dbReference>
<dbReference type="PANTHER" id="PTHR46193:SF18">
    <property type="entry name" value="HEXITOL PHOSPHATASE B"/>
    <property type="match status" value="1"/>
</dbReference>
<evidence type="ECO:0000256" key="9">
    <source>
        <dbReference type="ARBA" id="ARBA00044968"/>
    </source>
</evidence>
<dbReference type="GO" id="GO:0008801">
    <property type="term" value="F:beta-phosphoglucomutase activity"/>
    <property type="evidence" value="ECO:0007669"/>
    <property type="project" value="UniProtKB-EC"/>
</dbReference>
<dbReference type="InterPro" id="IPR010976">
    <property type="entry name" value="B-phosphoglucomutase_hydrolase"/>
</dbReference>
<evidence type="ECO:0000256" key="7">
    <source>
        <dbReference type="ARBA" id="ARBA00023277"/>
    </source>
</evidence>
<dbReference type="Gene3D" id="1.10.150.240">
    <property type="entry name" value="Putative phosphatase, domain 2"/>
    <property type="match status" value="1"/>
</dbReference>
<dbReference type="SFLD" id="SFLDS00003">
    <property type="entry name" value="Haloacid_Dehalogenase"/>
    <property type="match status" value="1"/>
</dbReference>
<dbReference type="SUPFAM" id="SSF56784">
    <property type="entry name" value="HAD-like"/>
    <property type="match status" value="1"/>
</dbReference>
<keyword evidence="7" id="KW-0119">Carbohydrate metabolism</keyword>
<evidence type="ECO:0000256" key="4">
    <source>
        <dbReference type="ARBA" id="ARBA00022723"/>
    </source>
</evidence>
<name>A0A0P8C3V5_9CYAN</name>
<dbReference type="AlphaFoldDB" id="A0A0P8C3V5"/>
<evidence type="ECO:0000256" key="3">
    <source>
        <dbReference type="ARBA" id="ARBA00022553"/>
    </source>
</evidence>
<reference evidence="11 12" key="1">
    <citation type="submission" date="2015-09" db="EMBL/GenBank/DDBJ databases">
        <title>Identification and resolution of microdiversity through metagenomic sequencing of parallel consortia.</title>
        <authorList>
            <person name="Nelson W.C."/>
            <person name="Romine M.F."/>
            <person name="Lindemann S.R."/>
        </authorList>
    </citation>
    <scope>NUCLEOTIDE SEQUENCE [LARGE SCALE GENOMIC DNA]</scope>
    <source>
        <strain evidence="11">Ana</strain>
    </source>
</reference>
<sequence length="253" mass="27652">MNLTISAAEYNAVLFDLDGVLTPTAQIHAACWKRLFDNFLKQRAKETGISFRPFEIERDYPPYVDGKPRYEGVKSFLASRNIYLPDEQEASSSAEMAGEITVQKLGDRKDRYFEEILDAEGIEAYRGAVALVQHLRSQGVKTAVVSSSRNCKKVLKAASITSLFDYIMDGSLAEQLHLAGKPEPDTFLKAAEQLGASADRSVVVEDAIAGVQAGRKGNFGLVIGVIHGENATSLKENGADIVVRDLSELLPQD</sequence>
<keyword evidence="6 11" id="KW-0413">Isomerase</keyword>